<feature type="compositionally biased region" description="Basic residues" evidence="3">
    <location>
        <begin position="140"/>
        <end position="149"/>
    </location>
</feature>
<dbReference type="InterPro" id="IPR011990">
    <property type="entry name" value="TPR-like_helical_dom_sf"/>
</dbReference>
<keyword evidence="4" id="KW-0812">Transmembrane</keyword>
<keyword evidence="1" id="KW-0802">TPR repeat</keyword>
<dbReference type="SUPFAM" id="SSF48452">
    <property type="entry name" value="TPR-like"/>
    <property type="match status" value="1"/>
</dbReference>
<organism evidence="5 6">
    <name type="scientific">Anaerostipes hadrus</name>
    <dbReference type="NCBI Taxonomy" id="649756"/>
    <lineage>
        <taxon>Bacteria</taxon>
        <taxon>Bacillati</taxon>
        <taxon>Bacillota</taxon>
        <taxon>Clostridia</taxon>
        <taxon>Lachnospirales</taxon>
        <taxon>Lachnospiraceae</taxon>
        <taxon>Anaerostipes</taxon>
    </lineage>
</organism>
<proteinExistence type="predicted"/>
<dbReference type="Proteomes" id="UP000095553">
    <property type="component" value="Unassembled WGS sequence"/>
</dbReference>
<name>A0A173SH52_ANAHA</name>
<evidence type="ECO:0000313" key="6">
    <source>
        <dbReference type="Proteomes" id="UP000095553"/>
    </source>
</evidence>
<keyword evidence="5" id="KW-0449">Lipoprotein</keyword>
<dbReference type="EMBL" id="CYXY01000006">
    <property type="protein sequence ID" value="CUM89934.1"/>
    <property type="molecule type" value="Genomic_DNA"/>
</dbReference>
<evidence type="ECO:0000313" key="5">
    <source>
        <dbReference type="EMBL" id="CUM89934.1"/>
    </source>
</evidence>
<dbReference type="SMART" id="SM00028">
    <property type="entry name" value="TPR"/>
    <property type="match status" value="4"/>
</dbReference>
<evidence type="ECO:0000256" key="2">
    <source>
        <dbReference type="SAM" id="Coils"/>
    </source>
</evidence>
<dbReference type="Pfam" id="PF13174">
    <property type="entry name" value="TPR_6"/>
    <property type="match status" value="1"/>
</dbReference>
<dbReference type="InterPro" id="IPR019734">
    <property type="entry name" value="TPR_rpt"/>
</dbReference>
<evidence type="ECO:0000256" key="3">
    <source>
        <dbReference type="SAM" id="MobiDB-lite"/>
    </source>
</evidence>
<feature type="repeat" description="TPR" evidence="1">
    <location>
        <begin position="79"/>
        <end position="112"/>
    </location>
</feature>
<keyword evidence="2" id="KW-0175">Coiled coil</keyword>
<evidence type="ECO:0000256" key="1">
    <source>
        <dbReference type="PROSITE-ProRule" id="PRU00339"/>
    </source>
</evidence>
<gene>
    <name evidence="5" type="ORF">ERS852571_01250</name>
</gene>
<feature type="coiled-coil region" evidence="2">
    <location>
        <begin position="212"/>
        <end position="253"/>
    </location>
</feature>
<evidence type="ECO:0000256" key="4">
    <source>
        <dbReference type="SAM" id="Phobius"/>
    </source>
</evidence>
<keyword evidence="4" id="KW-1133">Transmembrane helix</keyword>
<dbReference type="Gene3D" id="1.25.40.10">
    <property type="entry name" value="Tetratricopeptide repeat domain"/>
    <property type="match status" value="2"/>
</dbReference>
<dbReference type="PROSITE" id="PS50005">
    <property type="entry name" value="TPR"/>
    <property type="match status" value="1"/>
</dbReference>
<keyword evidence="4" id="KW-0472">Membrane</keyword>
<feature type="transmembrane region" description="Helical" evidence="4">
    <location>
        <begin position="178"/>
        <end position="197"/>
    </location>
</feature>
<accession>A0A173SH52</accession>
<reference evidence="5 6" key="1">
    <citation type="submission" date="2015-09" db="EMBL/GenBank/DDBJ databases">
        <authorList>
            <consortium name="Pathogen Informatics"/>
        </authorList>
    </citation>
    <scope>NUCLEOTIDE SEQUENCE [LARGE SCALE GENOMIC DNA]</scope>
    <source>
        <strain evidence="5 6">2789STDY5834959</strain>
    </source>
</reference>
<feature type="region of interest" description="Disordered" evidence="3">
    <location>
        <begin position="127"/>
        <end position="166"/>
    </location>
</feature>
<dbReference type="RefSeq" id="WP_008390564.1">
    <property type="nucleotide sequence ID" value="NZ_CACRSX010000053.1"/>
</dbReference>
<protein>
    <submittedName>
        <fullName evidence="5">Putative PEP-CTERM system TPR-repeat lipoprotein</fullName>
    </submittedName>
</protein>
<dbReference type="AlphaFoldDB" id="A0A173SH52"/>
<sequence>MLDFNEELAKFQPCADLEEAEENIYGKELEEIKKNKTELYKANQMIKKYNQALNYAKQGNDDLAMLQLKNVVAAIPNFVDAYLLMALLSIKGENYDNARTFLDTILKIDPNNESAVEYSKEFETKVVEEEPQTTEPEKKDKKKKEKKKVVSQPEEPKKKKNPFNISSIQENEAGKSPMFYMVTGIVIGVIVAAVLIYPTVRASFSHKNSTQVEDYKEQILAKDTQLKASEKKVKEAKAAQKKAEDELDEYIGTSKKDGVYDLLLSALQKYSDRDYTGSADALLDIDSKKLTTKNMKAIYKDLTAKVYPSAGTGLYSKGKNAYWAKDYKTAISYLKKAIKVSDTNRYAYDYLAKAYEGASDQKNAKKTYQTIIEKFPGTSQAINAKSRIDAMGKKSAKSL</sequence>
<dbReference type="Pfam" id="PF14559">
    <property type="entry name" value="TPR_19"/>
    <property type="match status" value="1"/>
</dbReference>